<keyword evidence="1" id="KW-0472">Membrane</keyword>
<keyword evidence="1" id="KW-1133">Transmembrane helix</keyword>
<accession>A0A246JC85</accession>
<organism evidence="2 3">
    <name type="scientific">Roseateles aquatilis</name>
    <dbReference type="NCBI Taxonomy" id="431061"/>
    <lineage>
        <taxon>Bacteria</taxon>
        <taxon>Pseudomonadati</taxon>
        <taxon>Pseudomonadota</taxon>
        <taxon>Betaproteobacteria</taxon>
        <taxon>Burkholderiales</taxon>
        <taxon>Sphaerotilaceae</taxon>
        <taxon>Roseateles</taxon>
    </lineage>
</organism>
<proteinExistence type="predicted"/>
<protein>
    <submittedName>
        <fullName evidence="2">Uncharacterized protein</fullName>
    </submittedName>
</protein>
<dbReference type="Proteomes" id="UP000197468">
    <property type="component" value="Unassembled WGS sequence"/>
</dbReference>
<keyword evidence="3" id="KW-1185">Reference proteome</keyword>
<feature type="transmembrane region" description="Helical" evidence="1">
    <location>
        <begin position="35"/>
        <end position="61"/>
    </location>
</feature>
<reference evidence="2 3" key="1">
    <citation type="journal article" date="2008" name="Int. J. Syst. Evol. Microbiol.">
        <title>Description of Roseateles aquatilis sp. nov. and Roseateles terrae sp. nov., in the class Betaproteobacteria, and emended description of the genus Roseateles.</title>
        <authorList>
            <person name="Gomila M."/>
            <person name="Bowien B."/>
            <person name="Falsen E."/>
            <person name="Moore E.R."/>
            <person name="Lalucat J."/>
        </authorList>
    </citation>
    <scope>NUCLEOTIDE SEQUENCE [LARGE SCALE GENOMIC DNA]</scope>
    <source>
        <strain evidence="2 3">CCUG 48205</strain>
    </source>
</reference>
<evidence type="ECO:0000313" key="3">
    <source>
        <dbReference type="Proteomes" id="UP000197468"/>
    </source>
</evidence>
<keyword evidence="1" id="KW-0812">Transmembrane</keyword>
<comment type="caution">
    <text evidence="2">The sequence shown here is derived from an EMBL/GenBank/DDBJ whole genome shotgun (WGS) entry which is preliminary data.</text>
</comment>
<evidence type="ECO:0000256" key="1">
    <source>
        <dbReference type="SAM" id="Phobius"/>
    </source>
</evidence>
<dbReference type="EMBL" id="NIOF01000005">
    <property type="protein sequence ID" value="OWQ90282.1"/>
    <property type="molecule type" value="Genomic_DNA"/>
</dbReference>
<gene>
    <name evidence="2" type="ORF">CDN99_12980</name>
</gene>
<sequence length="243" mass="26580">MSLPWRVLAFLLGFVPLAGKQLAEAIKDEKLRALFWPVVTSAVLLVLVYPFVVLLAVTALMQWEYMPQPMRARIALQVREAFQTDTLAKQSNGRLDYYQVIDFHKPLASTRPVRLHALPYQSVIIRPIESQVTSTSACSLPSETVMNTEALLAVRVNGEEVLPLMNSDDSQGSHEITAEQWKLIGAKMGKGGDLMISIAPAKNLSAEDKKLIQCPGIVIDVTLAVEVFKNTGEPALAAAGTTP</sequence>
<evidence type="ECO:0000313" key="2">
    <source>
        <dbReference type="EMBL" id="OWQ90282.1"/>
    </source>
</evidence>
<dbReference type="AlphaFoldDB" id="A0A246JC85"/>
<name>A0A246JC85_9BURK</name>